<name>A0A7D6E134_9MYCO</name>
<dbReference type="Proteomes" id="UP000510682">
    <property type="component" value="Chromosome"/>
</dbReference>
<evidence type="ECO:0000313" key="4">
    <source>
        <dbReference type="Proteomes" id="UP000510682"/>
    </source>
</evidence>
<accession>A0A7D6E134</accession>
<reference evidence="4" key="1">
    <citation type="submission" date="2020-07" db="EMBL/GenBank/DDBJ databases">
        <title>Description of Mycobacterium gordonae subsp. intergordonae subsp.nov. and Mycobacterium gordonae subsp. gordonae subsp. nov.</title>
        <authorList>
            <person name="Yu X."/>
        </authorList>
    </citation>
    <scope>NUCLEOTIDE SEQUENCE [LARGE SCALE GENOMIC DNA]</scope>
    <source>
        <strain evidence="4">24</strain>
    </source>
</reference>
<sequence>MTLHELRPAAEGYSIPQSMPTLPTARDFLTSAGFGGSAAVVAAIILALIAYFAARRRAQRDELQSEQQERHHQETREDEQRAAAIDRCWQRLVWVVETAGLEPAANEHATLGLGPELALELLRGLLRDAEQLGDETLAKSASVYLNQFSLVLAQQAGPLSQLAAASSQRREPQGPREAPAARQAPPARESATGREGRREQPNQPLPVPTATATDEQTTPTDNAAAAPAESAAEGRRRRR</sequence>
<dbReference type="AlphaFoldDB" id="A0A7D6E134"/>
<evidence type="ECO:0000256" key="1">
    <source>
        <dbReference type="SAM" id="MobiDB-lite"/>
    </source>
</evidence>
<reference evidence="4" key="3">
    <citation type="submission" date="2023-07" db="EMBL/GenBank/DDBJ databases">
        <title>Description of Mycobacterium gordonae subsp. intergordonae subsp.nov. and Mycobacterium gordonae subsp. gordonae subsp. nov.</title>
        <authorList>
            <person name="Huang H."/>
        </authorList>
    </citation>
    <scope>NUCLEOTIDE SEQUENCE [LARGE SCALE GENOMIC DNA]</scope>
    <source>
        <strain evidence="4">24</strain>
    </source>
</reference>
<feature type="compositionally biased region" description="Low complexity" evidence="1">
    <location>
        <begin position="175"/>
        <end position="189"/>
    </location>
</feature>
<keyword evidence="2" id="KW-0812">Transmembrane</keyword>
<dbReference type="EMBL" id="CP059165">
    <property type="protein sequence ID" value="QLL09647.1"/>
    <property type="molecule type" value="Genomic_DNA"/>
</dbReference>
<protein>
    <submittedName>
        <fullName evidence="3">Uncharacterized protein</fullName>
    </submittedName>
</protein>
<evidence type="ECO:0000256" key="2">
    <source>
        <dbReference type="SAM" id="Phobius"/>
    </source>
</evidence>
<dbReference type="RefSeq" id="WP_180918393.1">
    <property type="nucleotide sequence ID" value="NZ_CP059165.1"/>
</dbReference>
<feature type="region of interest" description="Disordered" evidence="1">
    <location>
        <begin position="162"/>
        <end position="239"/>
    </location>
</feature>
<keyword evidence="2" id="KW-1133">Transmembrane helix</keyword>
<keyword evidence="4" id="KW-1185">Reference proteome</keyword>
<dbReference type="KEGG" id="mgor:H0P51_12715"/>
<feature type="compositionally biased region" description="Low complexity" evidence="1">
    <location>
        <begin position="208"/>
        <end position="231"/>
    </location>
</feature>
<organism evidence="3 4">
    <name type="scientific">Mycobacterium vicinigordonae</name>
    <dbReference type="NCBI Taxonomy" id="1719132"/>
    <lineage>
        <taxon>Bacteria</taxon>
        <taxon>Bacillati</taxon>
        <taxon>Actinomycetota</taxon>
        <taxon>Actinomycetes</taxon>
        <taxon>Mycobacteriales</taxon>
        <taxon>Mycobacteriaceae</taxon>
        <taxon>Mycobacterium</taxon>
    </lineage>
</organism>
<feature type="transmembrane region" description="Helical" evidence="2">
    <location>
        <begin position="28"/>
        <end position="54"/>
    </location>
</feature>
<evidence type="ECO:0000313" key="3">
    <source>
        <dbReference type="EMBL" id="QLL09647.1"/>
    </source>
</evidence>
<feature type="compositionally biased region" description="Basic and acidic residues" evidence="1">
    <location>
        <begin position="191"/>
        <end position="200"/>
    </location>
</feature>
<keyword evidence="2" id="KW-0472">Membrane</keyword>
<proteinExistence type="predicted"/>
<gene>
    <name evidence="3" type="ORF">H0P51_12715</name>
</gene>
<reference evidence="3 4" key="2">
    <citation type="submission" date="2020-07" db="EMBL/GenBank/DDBJ databases">
        <authorList>
            <person name="Yu X."/>
        </authorList>
    </citation>
    <scope>NUCLEOTIDE SEQUENCE [LARGE SCALE GENOMIC DNA]</scope>
    <source>
        <strain evidence="4">24</strain>
    </source>
</reference>